<organism evidence="1">
    <name type="scientific">Rhizophora mucronata</name>
    <name type="common">Asiatic mangrove</name>
    <dbReference type="NCBI Taxonomy" id="61149"/>
    <lineage>
        <taxon>Eukaryota</taxon>
        <taxon>Viridiplantae</taxon>
        <taxon>Streptophyta</taxon>
        <taxon>Embryophyta</taxon>
        <taxon>Tracheophyta</taxon>
        <taxon>Spermatophyta</taxon>
        <taxon>Magnoliopsida</taxon>
        <taxon>eudicotyledons</taxon>
        <taxon>Gunneridae</taxon>
        <taxon>Pentapetalae</taxon>
        <taxon>rosids</taxon>
        <taxon>fabids</taxon>
        <taxon>Malpighiales</taxon>
        <taxon>Rhizophoraceae</taxon>
        <taxon>Rhizophora</taxon>
    </lineage>
</organism>
<evidence type="ECO:0000313" key="1">
    <source>
        <dbReference type="EMBL" id="MBX62871.1"/>
    </source>
</evidence>
<accession>A0A2P2Q7B4</accession>
<proteinExistence type="predicted"/>
<name>A0A2P2Q7B4_RHIMU</name>
<sequence length="48" mass="5525">MMLSQVLLQSLKDGSLFFLEEQEQPLKLRQPPSCIFCPSTPKIFSRVL</sequence>
<protein>
    <submittedName>
        <fullName evidence="1">Aldehyde dehydrogenase</fullName>
    </submittedName>
</protein>
<reference evidence="1" key="1">
    <citation type="submission" date="2018-02" db="EMBL/GenBank/DDBJ databases">
        <title>Rhizophora mucronata_Transcriptome.</title>
        <authorList>
            <person name="Meera S.P."/>
            <person name="Sreeshan A."/>
            <person name="Augustine A."/>
        </authorList>
    </citation>
    <scope>NUCLEOTIDE SEQUENCE</scope>
    <source>
        <tissue evidence="1">Leaf</tissue>
    </source>
</reference>
<dbReference type="EMBL" id="GGEC01082387">
    <property type="protein sequence ID" value="MBX62871.1"/>
    <property type="molecule type" value="Transcribed_RNA"/>
</dbReference>
<dbReference type="AlphaFoldDB" id="A0A2P2Q7B4"/>